<accession>A0A9D1AH17</accession>
<dbReference type="Pfam" id="PF06908">
    <property type="entry name" value="YpsA"/>
    <property type="match status" value="1"/>
</dbReference>
<gene>
    <name evidence="1" type="ORF">IAB90_05175</name>
</gene>
<reference evidence="1" key="1">
    <citation type="submission" date="2020-10" db="EMBL/GenBank/DDBJ databases">
        <authorList>
            <person name="Gilroy R."/>
        </authorList>
    </citation>
    <scope>NUCLEOTIDE SEQUENCE</scope>
    <source>
        <strain evidence="1">ChiW25-3613</strain>
    </source>
</reference>
<dbReference type="PANTHER" id="PTHR38440:SF1">
    <property type="entry name" value="UPF0398 PROTEIN SPR0331"/>
    <property type="match status" value="1"/>
</dbReference>
<comment type="caution">
    <text evidence="1">The sequence shown here is derived from an EMBL/GenBank/DDBJ whole genome shotgun (WGS) entry which is preliminary data.</text>
</comment>
<reference evidence="1" key="2">
    <citation type="journal article" date="2021" name="PeerJ">
        <title>Extensive microbial diversity within the chicken gut microbiome revealed by metagenomics and culture.</title>
        <authorList>
            <person name="Gilroy R."/>
            <person name="Ravi A."/>
            <person name="Getino M."/>
            <person name="Pursley I."/>
            <person name="Horton D.L."/>
            <person name="Alikhan N.F."/>
            <person name="Baker D."/>
            <person name="Gharbi K."/>
            <person name="Hall N."/>
            <person name="Watson M."/>
            <person name="Adriaenssens E.M."/>
            <person name="Foster-Nyarko E."/>
            <person name="Jarju S."/>
            <person name="Secka A."/>
            <person name="Antonio M."/>
            <person name="Oren A."/>
            <person name="Chaudhuri R.R."/>
            <person name="La Ragione R."/>
            <person name="Hildebrand F."/>
            <person name="Pallen M.J."/>
        </authorList>
    </citation>
    <scope>NUCLEOTIDE SEQUENCE</scope>
    <source>
        <strain evidence="1">ChiW25-3613</strain>
    </source>
</reference>
<protein>
    <submittedName>
        <fullName evidence="1">DUF1273 family protein</fullName>
    </submittedName>
</protein>
<proteinExistence type="predicted"/>
<name>A0A9D1AH17_9FIRM</name>
<dbReference type="PANTHER" id="PTHR38440">
    <property type="entry name" value="UPF0398 PROTEIN YPSA"/>
    <property type="match status" value="1"/>
</dbReference>
<evidence type="ECO:0000313" key="1">
    <source>
        <dbReference type="EMBL" id="HIR39758.1"/>
    </source>
</evidence>
<dbReference type="InterPro" id="IPR010697">
    <property type="entry name" value="YspA"/>
</dbReference>
<dbReference type="AlphaFoldDB" id="A0A9D1AH17"/>
<organism evidence="1 2">
    <name type="scientific">Candidatus Coproplasma stercoripullorum</name>
    <dbReference type="NCBI Taxonomy" id="2840751"/>
    <lineage>
        <taxon>Bacteria</taxon>
        <taxon>Bacillati</taxon>
        <taxon>Bacillota</taxon>
        <taxon>Clostridia</taxon>
        <taxon>Eubacteriales</taxon>
        <taxon>Candidatus Coproplasma</taxon>
    </lineage>
</organism>
<dbReference type="Gene3D" id="3.40.50.450">
    <property type="match status" value="1"/>
</dbReference>
<evidence type="ECO:0000313" key="2">
    <source>
        <dbReference type="Proteomes" id="UP000824179"/>
    </source>
</evidence>
<dbReference type="Proteomes" id="UP000824179">
    <property type="component" value="Unassembled WGS sequence"/>
</dbReference>
<sequence>MGYEVAGLSVCMFTGHRPKNLPFGYCEDDIRCIKLKVLLKNLIKEKIVYGGISTFLTGMALGVDIFAAEAVLELRNLYPHVTLTAVLPCANQTVKWSVGDVVRYNAILNKCDNVIKLQQHYTNGCMNRRNLYMAKNSDCCIAVWNGSKGGTGNAVKFALELNLRITVLDPVTFEVYEI</sequence>
<dbReference type="SUPFAM" id="SSF102405">
    <property type="entry name" value="MCP/YpsA-like"/>
    <property type="match status" value="1"/>
</dbReference>
<dbReference type="EMBL" id="DVHB01000086">
    <property type="protein sequence ID" value="HIR39758.1"/>
    <property type="molecule type" value="Genomic_DNA"/>
</dbReference>